<dbReference type="InterPro" id="IPR000644">
    <property type="entry name" value="CBS_dom"/>
</dbReference>
<dbReference type="PROSITE" id="PS50042">
    <property type="entry name" value="CNMP_BINDING_3"/>
    <property type="match status" value="1"/>
</dbReference>
<dbReference type="CDD" id="cd05401">
    <property type="entry name" value="NT_GlnE_GlnD_like"/>
    <property type="match status" value="1"/>
</dbReference>
<proteinExistence type="predicted"/>
<evidence type="ECO:0000259" key="4">
    <source>
        <dbReference type="PROSITE" id="PS51371"/>
    </source>
</evidence>
<dbReference type="EMBL" id="JAOVZB010000002">
    <property type="protein sequence ID" value="MCV2402457.1"/>
    <property type="molecule type" value="Genomic_DNA"/>
</dbReference>
<dbReference type="SMART" id="SM00116">
    <property type="entry name" value="CBS"/>
    <property type="match status" value="2"/>
</dbReference>
<dbReference type="PANTHER" id="PTHR48108">
    <property type="entry name" value="CBS DOMAIN-CONTAINING PROTEIN CBSX2, CHLOROPLASTIC"/>
    <property type="match status" value="1"/>
</dbReference>
<dbReference type="Pfam" id="PF10335">
    <property type="entry name" value="DUF294_C"/>
    <property type="match status" value="1"/>
</dbReference>
<dbReference type="Pfam" id="PF03445">
    <property type="entry name" value="DUF294"/>
    <property type="match status" value="1"/>
</dbReference>
<dbReference type="InterPro" id="IPR018490">
    <property type="entry name" value="cNMP-bd_dom_sf"/>
</dbReference>
<dbReference type="Pfam" id="PF00571">
    <property type="entry name" value="CBS"/>
    <property type="match status" value="2"/>
</dbReference>
<dbReference type="InterPro" id="IPR051462">
    <property type="entry name" value="CBS_domain-containing"/>
</dbReference>
<dbReference type="Gene3D" id="2.60.120.10">
    <property type="entry name" value="Jelly Rolls"/>
    <property type="match status" value="1"/>
</dbReference>
<evidence type="ECO:0000259" key="3">
    <source>
        <dbReference type="PROSITE" id="PS50042"/>
    </source>
</evidence>
<evidence type="ECO:0000256" key="2">
    <source>
        <dbReference type="PROSITE-ProRule" id="PRU00703"/>
    </source>
</evidence>
<protein>
    <submittedName>
        <fullName evidence="5">DUF294 nucleotidyltransferase-like domain-containing protein</fullName>
    </submittedName>
</protein>
<dbReference type="InterPro" id="IPR000595">
    <property type="entry name" value="cNMP-bd_dom"/>
</dbReference>
<dbReference type="Gene3D" id="3.10.580.10">
    <property type="entry name" value="CBS-domain"/>
    <property type="match status" value="1"/>
</dbReference>
<dbReference type="Pfam" id="PF00027">
    <property type="entry name" value="cNMP_binding"/>
    <property type="match status" value="1"/>
</dbReference>
<dbReference type="InterPro" id="IPR005105">
    <property type="entry name" value="GlnD_Uridyltrans_N"/>
</dbReference>
<keyword evidence="2" id="KW-0129">CBS domain</keyword>
<keyword evidence="1" id="KW-0677">Repeat</keyword>
<dbReference type="SUPFAM" id="SSF54631">
    <property type="entry name" value="CBS-domain pair"/>
    <property type="match status" value="1"/>
</dbReference>
<feature type="domain" description="Cyclic nucleotide-binding" evidence="3">
    <location>
        <begin position="18"/>
        <end position="120"/>
    </location>
</feature>
<reference evidence="5 6" key="1">
    <citation type="submission" date="2022-10" db="EMBL/GenBank/DDBJ databases">
        <title>Marinomonas transparenta sp. nov. and Marinomonas sargassi sp. nov., isolated from marine alga (Sargassum natans (L.) Gaillon).</title>
        <authorList>
            <person name="Wang Y."/>
        </authorList>
    </citation>
    <scope>NUCLEOTIDE SEQUENCE [LARGE SCALE GENOMIC DNA]</scope>
    <source>
        <strain evidence="5 6">C2222</strain>
    </source>
</reference>
<evidence type="ECO:0000313" key="5">
    <source>
        <dbReference type="EMBL" id="MCV2402457.1"/>
    </source>
</evidence>
<feature type="domain" description="CBS" evidence="4">
    <location>
        <begin position="227"/>
        <end position="286"/>
    </location>
</feature>
<dbReference type="InterPro" id="IPR018821">
    <property type="entry name" value="DUF294_put_nucleoTrafse_sb-bd"/>
</dbReference>
<comment type="caution">
    <text evidence="5">The sequence shown here is derived from an EMBL/GenBank/DDBJ whole genome shotgun (WGS) entry which is preliminary data.</text>
</comment>
<dbReference type="PANTHER" id="PTHR48108:SF34">
    <property type="entry name" value="CBS DOMAIN-CONTAINING PROTEIN YHCV"/>
    <property type="match status" value="1"/>
</dbReference>
<dbReference type="InterPro" id="IPR046342">
    <property type="entry name" value="CBS_dom_sf"/>
</dbReference>
<accession>A0ABT2YRD6</accession>
<evidence type="ECO:0000313" key="6">
    <source>
        <dbReference type="Proteomes" id="UP001209713"/>
    </source>
</evidence>
<gene>
    <name evidence="5" type="ORF">OFY17_06080</name>
</gene>
<dbReference type="CDD" id="cd00038">
    <property type="entry name" value="CAP_ED"/>
    <property type="match status" value="1"/>
</dbReference>
<dbReference type="SUPFAM" id="SSF51206">
    <property type="entry name" value="cAMP-binding domain-like"/>
    <property type="match status" value="1"/>
</dbReference>
<organism evidence="5 6">
    <name type="scientific">Marinomonas sargassi</name>
    <dbReference type="NCBI Taxonomy" id="2984494"/>
    <lineage>
        <taxon>Bacteria</taxon>
        <taxon>Pseudomonadati</taxon>
        <taxon>Pseudomonadota</taxon>
        <taxon>Gammaproteobacteria</taxon>
        <taxon>Oceanospirillales</taxon>
        <taxon>Oceanospirillaceae</taxon>
        <taxon>Marinomonas</taxon>
    </lineage>
</organism>
<evidence type="ECO:0000256" key="1">
    <source>
        <dbReference type="ARBA" id="ARBA00022737"/>
    </source>
</evidence>
<keyword evidence="6" id="KW-1185">Reference proteome</keyword>
<dbReference type="InterPro" id="IPR014710">
    <property type="entry name" value="RmlC-like_jellyroll"/>
</dbReference>
<sequence length="624" mass="70021">MVQSLLPNILEFISQIDPFDKLPPDLQKHIASSVNIAYLVRGEKIGFQPGDPKRYLHIIRTGAMEQRMQNGVLRAKLGSQDLFGFTFLDDHANNEESYDAIAAESTLLYQIPHEALKKLLEEHPEYAEHFASQAQIRIQNALNVVWSDNDKGIFVKKVSEIATSSPAIVNAEMSIREVAHEMRNVLRVNTAVVKKKGRIVGLMTDRDMTRRVVAEGISTDRPISDVMTKSPLTIGPNELVLKAASIMMQNNVRSLPVVSGNTVHGLLTPYDMVQKNRVQSLFLIDTIKHTNSAEALAELTQQRQAIFEALVEGKVSSDIIGQVMAMIYDAFNRRLIQLAIEKFGTPPCKFSWIVAGSHARNEIHIASDQDNALIIEDSASEDDVKYFKLLADYVCKSLAECGFTLCTGNFMASNPQWLQKLSVWKKYYRDWITSPDQDTLLNASVFLETRSIYGEANYNEQLHQHLHKLIAQNRNFLSILVKDAISVHPPLGIFNSLVLEKGGANSNTLNIKRYAITLVVDLARIYGISVGCTSTNTEERFRYANKKGVLSEDAFKNITGTYRLICQLRFTHQYEAMKKGEKPINNIDPSLFGSFERAHLKDAFRIIANLQDAAKIKFGEAGAF</sequence>
<feature type="domain" description="CBS" evidence="4">
    <location>
        <begin position="162"/>
        <end position="219"/>
    </location>
</feature>
<dbReference type="PROSITE" id="PS51371">
    <property type="entry name" value="CBS"/>
    <property type="match status" value="2"/>
</dbReference>
<dbReference type="SMART" id="SM00100">
    <property type="entry name" value="cNMP"/>
    <property type="match status" value="1"/>
</dbReference>
<dbReference type="Proteomes" id="UP001209713">
    <property type="component" value="Unassembled WGS sequence"/>
</dbReference>
<name>A0ABT2YRD6_9GAMM</name>
<dbReference type="RefSeq" id="WP_263529837.1">
    <property type="nucleotide sequence ID" value="NZ_JAOVZB010000002.1"/>
</dbReference>